<feature type="transmembrane region" description="Helical" evidence="1">
    <location>
        <begin position="94"/>
        <end position="121"/>
    </location>
</feature>
<sequence>MQTRNVARAVIFVAIAVALSPIFIPVGISKCFPAQHMINVLSAVMLGPGYAVAVAALAAVIRNLLGLGTLLAFPGGMIGALLAGLAYKATRNIYAAGLGEVVGTGLLGSLASVWLVAPVFMGKTMPLATLMIAFSVSTLGGTILGLAALHILRKGGIWQP</sequence>
<proteinExistence type="predicted"/>
<name>A0A1W1XT79_9BACT</name>
<dbReference type="Gene3D" id="1.10.1760.20">
    <property type="match status" value="1"/>
</dbReference>
<dbReference type="PIRSF" id="PIRSF024534">
    <property type="entry name" value="ThiW"/>
    <property type="match status" value="1"/>
</dbReference>
<evidence type="ECO:0000256" key="1">
    <source>
        <dbReference type="SAM" id="Phobius"/>
    </source>
</evidence>
<feature type="transmembrane region" description="Helical" evidence="1">
    <location>
        <begin position="40"/>
        <end position="61"/>
    </location>
</feature>
<reference evidence="2 3" key="1">
    <citation type="submission" date="2017-04" db="EMBL/GenBank/DDBJ databases">
        <authorList>
            <person name="Afonso C.L."/>
            <person name="Miller P.J."/>
            <person name="Scott M.A."/>
            <person name="Spackman E."/>
            <person name="Goraichik I."/>
            <person name="Dimitrov K.M."/>
            <person name="Suarez D.L."/>
            <person name="Swayne D.E."/>
        </authorList>
    </citation>
    <scope>NUCLEOTIDE SEQUENCE [LARGE SCALE GENOMIC DNA]</scope>
    <source>
        <strain evidence="2 3">DSM 13146</strain>
    </source>
</reference>
<dbReference type="Proteomes" id="UP000192783">
    <property type="component" value="Unassembled WGS sequence"/>
</dbReference>
<feature type="transmembrane region" description="Helical" evidence="1">
    <location>
        <begin position="6"/>
        <end position="28"/>
    </location>
</feature>
<dbReference type="NCBIfam" id="TIGR02359">
    <property type="entry name" value="thiW"/>
    <property type="match status" value="1"/>
</dbReference>
<dbReference type="EMBL" id="FWXF01000020">
    <property type="protein sequence ID" value="SMC27169.1"/>
    <property type="molecule type" value="Genomic_DNA"/>
</dbReference>
<dbReference type="STRING" id="1121390.SAMN02746041_02894"/>
<dbReference type="InterPro" id="IPR012652">
    <property type="entry name" value="ThiW"/>
</dbReference>
<gene>
    <name evidence="2" type="ORF">SAMN02746041_02894</name>
</gene>
<keyword evidence="1" id="KW-1133">Transmembrane helix</keyword>
<organism evidence="2 3">
    <name type="scientific">Desulfacinum hydrothermale DSM 13146</name>
    <dbReference type="NCBI Taxonomy" id="1121390"/>
    <lineage>
        <taxon>Bacteria</taxon>
        <taxon>Pseudomonadati</taxon>
        <taxon>Thermodesulfobacteriota</taxon>
        <taxon>Syntrophobacteria</taxon>
        <taxon>Syntrophobacterales</taxon>
        <taxon>Syntrophobacteraceae</taxon>
        <taxon>Desulfacinum</taxon>
    </lineage>
</organism>
<accession>A0A1W1XT79</accession>
<protein>
    <submittedName>
        <fullName evidence="2">Energy coupling factor transporter S component ThiW</fullName>
    </submittedName>
</protein>
<dbReference type="AlphaFoldDB" id="A0A1W1XT79"/>
<keyword evidence="1" id="KW-0472">Membrane</keyword>
<evidence type="ECO:0000313" key="2">
    <source>
        <dbReference type="EMBL" id="SMC27169.1"/>
    </source>
</evidence>
<dbReference type="OrthoDB" id="5516776at2"/>
<keyword evidence="1" id="KW-0812">Transmembrane</keyword>
<evidence type="ECO:0000313" key="3">
    <source>
        <dbReference type="Proteomes" id="UP000192783"/>
    </source>
</evidence>
<keyword evidence="3" id="KW-1185">Reference proteome</keyword>
<dbReference type="Pfam" id="PF09512">
    <property type="entry name" value="ThiW"/>
    <property type="match status" value="1"/>
</dbReference>
<feature type="transmembrane region" description="Helical" evidence="1">
    <location>
        <begin position="67"/>
        <end position="87"/>
    </location>
</feature>
<feature type="transmembrane region" description="Helical" evidence="1">
    <location>
        <begin position="127"/>
        <end position="152"/>
    </location>
</feature>
<dbReference type="RefSeq" id="WP_084058825.1">
    <property type="nucleotide sequence ID" value="NZ_FWXF01000020.1"/>
</dbReference>